<protein>
    <submittedName>
        <fullName evidence="4">HlyD family secretion protein</fullName>
    </submittedName>
</protein>
<dbReference type="GO" id="GO:1990281">
    <property type="term" value="C:efflux pump complex"/>
    <property type="evidence" value="ECO:0007669"/>
    <property type="project" value="TreeGrafter"/>
</dbReference>
<dbReference type="PROSITE" id="PS51257">
    <property type="entry name" value="PROKAR_LIPOPROTEIN"/>
    <property type="match status" value="1"/>
</dbReference>
<feature type="coiled-coil region" evidence="1">
    <location>
        <begin position="127"/>
        <end position="154"/>
    </location>
</feature>
<dbReference type="RefSeq" id="WP_089283853.1">
    <property type="nucleotide sequence ID" value="NZ_FZOJ01000017.1"/>
</dbReference>
<proteinExistence type="predicted"/>
<accession>A0A239GI04</accession>
<evidence type="ECO:0000256" key="2">
    <source>
        <dbReference type="SAM" id="SignalP"/>
    </source>
</evidence>
<evidence type="ECO:0000313" key="5">
    <source>
        <dbReference type="Proteomes" id="UP000198304"/>
    </source>
</evidence>
<keyword evidence="5" id="KW-1185">Reference proteome</keyword>
<evidence type="ECO:0000256" key="1">
    <source>
        <dbReference type="SAM" id="Coils"/>
    </source>
</evidence>
<feature type="domain" description="CzcB-like barrel-sandwich hybrid" evidence="3">
    <location>
        <begin position="70"/>
        <end position="264"/>
    </location>
</feature>
<dbReference type="Gene3D" id="2.40.50.100">
    <property type="match status" value="2"/>
</dbReference>
<dbReference type="SUPFAM" id="SSF56954">
    <property type="entry name" value="Outer membrane efflux proteins (OEP)"/>
    <property type="match status" value="1"/>
</dbReference>
<name>A0A239GI04_9FIRM</name>
<evidence type="ECO:0000313" key="4">
    <source>
        <dbReference type="EMBL" id="SNS68769.1"/>
    </source>
</evidence>
<dbReference type="Proteomes" id="UP000198304">
    <property type="component" value="Unassembled WGS sequence"/>
</dbReference>
<organism evidence="4 5">
    <name type="scientific">Anaerovirgula multivorans</name>
    <dbReference type="NCBI Taxonomy" id="312168"/>
    <lineage>
        <taxon>Bacteria</taxon>
        <taxon>Bacillati</taxon>
        <taxon>Bacillota</taxon>
        <taxon>Clostridia</taxon>
        <taxon>Peptostreptococcales</taxon>
        <taxon>Natronincolaceae</taxon>
        <taxon>Anaerovirgula</taxon>
    </lineage>
</organism>
<dbReference type="InterPro" id="IPR058647">
    <property type="entry name" value="BSH_CzcB-like"/>
</dbReference>
<keyword evidence="1" id="KW-0175">Coiled coil</keyword>
<dbReference type="EMBL" id="FZOJ01000017">
    <property type="protein sequence ID" value="SNS68769.1"/>
    <property type="molecule type" value="Genomic_DNA"/>
</dbReference>
<dbReference type="PANTHER" id="PTHR30469">
    <property type="entry name" value="MULTIDRUG RESISTANCE PROTEIN MDTA"/>
    <property type="match status" value="1"/>
</dbReference>
<dbReference type="AlphaFoldDB" id="A0A239GI04"/>
<dbReference type="Gene3D" id="1.10.287.470">
    <property type="entry name" value="Helix hairpin bin"/>
    <property type="match status" value="2"/>
</dbReference>
<dbReference type="PANTHER" id="PTHR30469:SF20">
    <property type="entry name" value="EFFLUX RND TRANSPORTER PERIPLASMIC ADAPTOR SUBUNIT"/>
    <property type="match status" value="1"/>
</dbReference>
<dbReference type="Gene3D" id="2.40.30.170">
    <property type="match status" value="1"/>
</dbReference>
<feature type="chain" id="PRO_5039428953" evidence="2">
    <location>
        <begin position="22"/>
        <end position="424"/>
    </location>
</feature>
<dbReference type="Pfam" id="PF25973">
    <property type="entry name" value="BSH_CzcB"/>
    <property type="match status" value="1"/>
</dbReference>
<evidence type="ECO:0000259" key="3">
    <source>
        <dbReference type="Pfam" id="PF25973"/>
    </source>
</evidence>
<reference evidence="4 5" key="1">
    <citation type="submission" date="2017-06" db="EMBL/GenBank/DDBJ databases">
        <authorList>
            <person name="Kim H.J."/>
            <person name="Triplett B.A."/>
        </authorList>
    </citation>
    <scope>NUCLEOTIDE SEQUENCE [LARGE SCALE GENOMIC DNA]</scope>
    <source>
        <strain evidence="4 5">SCA</strain>
    </source>
</reference>
<sequence length="424" mass="46358">MNKKFMQLICLAATVSLLLYGCQKSTDTTGGKNLKTVETMILSPSKYDVKLSYQGIVKSSETRNYFFTSSGKVSEVYIKEGQYVKKGDILATLDTTQLNFLSASKHSNLVISENTLEKTISTYDTNITNAEAGIEILKQTITAAESNLDVLKSTLEANETLYEAGAISQKSIESQRAQYAKSEVDFTSLCSQLETAQANLEKLKKDKVNDINIEKENVAVDRNSMEQAEQNIIDATLRAEADGYITKLDISEGDSVTANSPVITAKSNSSMVSIGVSAEDYNKLPSVKQVIINNSITGQIDNISIHPDETTNTYAVDIIFSSDNVVIGEIVVADLVLDSVEGVFVPIESVINLNGVNYVYKLNDDSTVSRVRIDIKEISESKMLVSNLFDEKIIITGIKTLNDNDVVSEINQTDSHSQNGGLDD</sequence>
<keyword evidence="2" id="KW-0732">Signal</keyword>
<dbReference type="OrthoDB" id="2015187at2"/>
<gene>
    <name evidence="4" type="ORF">SAMN05446037_101723</name>
</gene>
<dbReference type="GO" id="GO:0015562">
    <property type="term" value="F:efflux transmembrane transporter activity"/>
    <property type="evidence" value="ECO:0007669"/>
    <property type="project" value="InterPro"/>
</dbReference>
<feature type="signal peptide" evidence="2">
    <location>
        <begin position="1"/>
        <end position="21"/>
    </location>
</feature>
<feature type="coiled-coil region" evidence="1">
    <location>
        <begin position="186"/>
        <end position="231"/>
    </location>
</feature>